<feature type="transmembrane region" description="Helical" evidence="7">
    <location>
        <begin position="49"/>
        <end position="67"/>
    </location>
</feature>
<gene>
    <name evidence="8" type="ORF">K678_16325</name>
</gene>
<feature type="transmembrane region" description="Helical" evidence="7">
    <location>
        <begin position="198"/>
        <end position="219"/>
    </location>
</feature>
<evidence type="ECO:0000313" key="9">
    <source>
        <dbReference type="Proteomes" id="UP000015350"/>
    </source>
</evidence>
<name>S9S344_MAGFU</name>
<dbReference type="STRING" id="1316936.K678_16325"/>
<keyword evidence="5 7" id="KW-1133">Transmembrane helix</keyword>
<evidence type="ECO:0008006" key="10">
    <source>
        <dbReference type="Google" id="ProtNLM"/>
    </source>
</evidence>
<keyword evidence="3" id="KW-1003">Cell membrane</keyword>
<dbReference type="Pfam" id="PF03601">
    <property type="entry name" value="Cons_hypoth698"/>
    <property type="match status" value="1"/>
</dbReference>
<evidence type="ECO:0000256" key="2">
    <source>
        <dbReference type="ARBA" id="ARBA00007977"/>
    </source>
</evidence>
<feature type="transmembrane region" description="Helical" evidence="7">
    <location>
        <begin position="321"/>
        <end position="340"/>
    </location>
</feature>
<feature type="transmembrane region" description="Helical" evidence="7">
    <location>
        <begin position="166"/>
        <end position="186"/>
    </location>
</feature>
<evidence type="ECO:0000256" key="3">
    <source>
        <dbReference type="ARBA" id="ARBA00022475"/>
    </source>
</evidence>
<keyword evidence="4 7" id="KW-0812">Transmembrane</keyword>
<feature type="transmembrane region" description="Helical" evidence="7">
    <location>
        <begin position="231"/>
        <end position="248"/>
    </location>
</feature>
<comment type="subcellular location">
    <subcellularLocation>
        <location evidence="1">Cell membrane</location>
        <topology evidence="1">Multi-pass membrane protein</topology>
    </subcellularLocation>
</comment>
<proteinExistence type="inferred from homology"/>
<evidence type="ECO:0000256" key="7">
    <source>
        <dbReference type="SAM" id="Phobius"/>
    </source>
</evidence>
<evidence type="ECO:0000256" key="6">
    <source>
        <dbReference type="ARBA" id="ARBA00023136"/>
    </source>
</evidence>
<comment type="caution">
    <text evidence="8">The sequence shown here is derived from an EMBL/GenBank/DDBJ whole genome shotgun (WGS) entry which is preliminary data.</text>
</comment>
<sequence>MPASQDETTRGSRWNKTVATVQTQFPGLLAAATVGLAASFLSDHYGGPTMLYALLLGMAFHFLSLEGRCVEGIATASRTVLRIGVALLGMRITLGQIAALGIETPLLMVGTVIFTTLVGLVAARLMGLGRAFGVLTGGAVAVCGASAALAIAAVLPRTQHSERDTIFTVIGVTTLSTIAMIVYPMIVNTFGLGPDSAGIFLGGTIHDVAQVVGAGYSLSPQTGDTATFVKLLRVAMLLPIVMVVSLAFGVRTSDAQKPPLLPLFLVAFAVLVGINSTGWVPPLVTSGLNDLSRWCLVTAIAALGMKTSLKAMTELGPKPVILLLVETVLMAALVLGVLLVRDGTL</sequence>
<dbReference type="Proteomes" id="UP000015350">
    <property type="component" value="Unassembled WGS sequence"/>
</dbReference>
<dbReference type="RefSeq" id="WP_021133544.1">
    <property type="nucleotide sequence ID" value="NZ_AQPH01000099.1"/>
</dbReference>
<evidence type="ECO:0000256" key="1">
    <source>
        <dbReference type="ARBA" id="ARBA00004651"/>
    </source>
</evidence>
<evidence type="ECO:0000313" key="8">
    <source>
        <dbReference type="EMBL" id="EPY00397.1"/>
    </source>
</evidence>
<evidence type="ECO:0000256" key="4">
    <source>
        <dbReference type="ARBA" id="ARBA00022692"/>
    </source>
</evidence>
<dbReference type="PATRIC" id="fig|1316936.3.peg.3242"/>
<dbReference type="GO" id="GO:0005886">
    <property type="term" value="C:plasma membrane"/>
    <property type="evidence" value="ECO:0007669"/>
    <property type="project" value="UniProtKB-SubCell"/>
</dbReference>
<reference evidence="8 9" key="1">
    <citation type="submission" date="2013-04" db="EMBL/GenBank/DDBJ databases">
        <authorList>
            <person name="Kuznetsov B."/>
            <person name="Ivanovsky R."/>
        </authorList>
    </citation>
    <scope>NUCLEOTIDE SEQUENCE [LARGE SCALE GENOMIC DNA]</scope>
    <source>
        <strain evidence="8 9">MGU-K5</strain>
    </source>
</reference>
<dbReference type="eggNOG" id="COG2855">
    <property type="taxonomic scope" value="Bacteria"/>
</dbReference>
<keyword evidence="6 7" id="KW-0472">Membrane</keyword>
<comment type="similarity">
    <text evidence="2">Belongs to the UPF0324 family.</text>
</comment>
<feature type="transmembrane region" description="Helical" evidence="7">
    <location>
        <begin position="132"/>
        <end position="154"/>
    </location>
</feature>
<dbReference type="EMBL" id="AQPH01000099">
    <property type="protein sequence ID" value="EPY00397.1"/>
    <property type="molecule type" value="Genomic_DNA"/>
</dbReference>
<dbReference type="OrthoDB" id="5393513at2"/>
<feature type="transmembrane region" description="Helical" evidence="7">
    <location>
        <begin position="79"/>
        <end position="100"/>
    </location>
</feature>
<accession>S9S344</accession>
<feature type="transmembrane region" description="Helical" evidence="7">
    <location>
        <begin position="260"/>
        <end position="279"/>
    </location>
</feature>
<feature type="transmembrane region" description="Helical" evidence="7">
    <location>
        <begin position="106"/>
        <end position="125"/>
    </location>
</feature>
<dbReference type="AlphaFoldDB" id="S9S344"/>
<evidence type="ECO:0000256" key="5">
    <source>
        <dbReference type="ARBA" id="ARBA00022989"/>
    </source>
</evidence>
<organism evidence="8 9">
    <name type="scientific">Magnetospirillum fulvum MGU-K5</name>
    <dbReference type="NCBI Taxonomy" id="1316936"/>
    <lineage>
        <taxon>Bacteria</taxon>
        <taxon>Pseudomonadati</taxon>
        <taxon>Pseudomonadota</taxon>
        <taxon>Alphaproteobacteria</taxon>
        <taxon>Rhodospirillales</taxon>
        <taxon>Rhodospirillaceae</taxon>
        <taxon>Magnetospirillum</taxon>
    </lineage>
</organism>
<dbReference type="InterPro" id="IPR018383">
    <property type="entry name" value="UPF0324_pro"/>
</dbReference>
<protein>
    <recommendedName>
        <fullName evidence="10">Sulfate exporter family transporter</fullName>
    </recommendedName>
</protein>
<dbReference type="PANTHER" id="PTHR30106:SF2">
    <property type="entry name" value="UPF0324 INNER MEMBRANE PROTEIN YEIH"/>
    <property type="match status" value="1"/>
</dbReference>
<dbReference type="PANTHER" id="PTHR30106">
    <property type="entry name" value="INNER MEMBRANE PROTEIN YEIH-RELATED"/>
    <property type="match status" value="1"/>
</dbReference>